<feature type="transmembrane region" description="Helical" evidence="7">
    <location>
        <begin position="157"/>
        <end position="176"/>
    </location>
</feature>
<dbReference type="InterPro" id="IPR003439">
    <property type="entry name" value="ABC_transporter-like_ATP-bd"/>
</dbReference>
<evidence type="ECO:0000313" key="11">
    <source>
        <dbReference type="Proteomes" id="UP001597221"/>
    </source>
</evidence>
<dbReference type="InterPro" id="IPR017871">
    <property type="entry name" value="ABC_transporter-like_CS"/>
</dbReference>
<feature type="transmembrane region" description="Helical" evidence="7">
    <location>
        <begin position="15"/>
        <end position="37"/>
    </location>
</feature>
<evidence type="ECO:0000313" key="10">
    <source>
        <dbReference type="EMBL" id="MFD1608039.1"/>
    </source>
</evidence>
<gene>
    <name evidence="10" type="primary">cydD</name>
    <name evidence="10" type="ORF">ACFSBH_10260</name>
</gene>
<accession>A0ABW4HQY5</accession>
<dbReference type="EMBL" id="JBHUDE010000046">
    <property type="protein sequence ID" value="MFD1608039.1"/>
    <property type="molecule type" value="Genomic_DNA"/>
</dbReference>
<dbReference type="Proteomes" id="UP001597221">
    <property type="component" value="Unassembled WGS sequence"/>
</dbReference>
<dbReference type="InterPro" id="IPR011527">
    <property type="entry name" value="ABC1_TM_dom"/>
</dbReference>
<sequence length="576" mass="63730">MNGMREIAKEHRGKLIGMTIFSVLSGISIIAQAYLLVLIVDKAFLQGTAFAELVSYILFLLVALLGRTVFNYLNGKIGVQLAATVKQDLRKKLLNKYARTNMQAAMYGKSGEKVSVMMDTVDEVDDYYSSYIPQVIQSLIIPILLLAMIFAEHWMTGVIILITAPFIPIFMIIIGFNTKDKSEEQLDKMAAFSGKFLDTLQGLTTLKLYGRSKEQREEIKESSLQFRDATMVVLKTAFANSLALEFISMLSMGLIALEVAIRLIIFQDISFFTGFLMLVLAPEFYNKLKDLGSAFHTGRGSMGAFNKLQGELEAPDSPVEWGKAAIQLTEPPMIELEHINFKYDEGNFSLNDISLIIEPYQKIAIIGKTGAGKSTLLHVIAGLVPYADGEIYINGKSRSHYLEADWFNELSYISQHPYLFSGTIAENIAIGGRKNATRAEIEAAGEKAGISELVATLEKGYDTQVGEAGRGLSGGEKQRIALARAFLKKPSIVLFDEPTTGLDLRTEKVLQTSIQELGKEAIIITVAHRLHTIKHADQILLMEEGEIAAIGSHEELLESNSQYRSMVTLQQGGERE</sequence>
<evidence type="ECO:0000256" key="1">
    <source>
        <dbReference type="ARBA" id="ARBA00004651"/>
    </source>
</evidence>
<keyword evidence="6 7" id="KW-0472">Membrane</keyword>
<keyword evidence="11" id="KW-1185">Reference proteome</keyword>
<evidence type="ECO:0000259" key="8">
    <source>
        <dbReference type="PROSITE" id="PS50893"/>
    </source>
</evidence>
<dbReference type="Pfam" id="PF00664">
    <property type="entry name" value="ABC_membrane"/>
    <property type="match status" value="1"/>
</dbReference>
<keyword evidence="2 7" id="KW-0812">Transmembrane</keyword>
<evidence type="ECO:0000256" key="3">
    <source>
        <dbReference type="ARBA" id="ARBA00022741"/>
    </source>
</evidence>
<proteinExistence type="predicted"/>
<protein>
    <submittedName>
        <fullName evidence="10">Thiol reductant ABC exporter subunit CydD</fullName>
    </submittedName>
</protein>
<keyword evidence="4" id="KW-0067">ATP-binding</keyword>
<dbReference type="InterPro" id="IPR003593">
    <property type="entry name" value="AAA+_ATPase"/>
</dbReference>
<organism evidence="10 11">
    <name type="scientific">Oceanobacillus luteolus</name>
    <dbReference type="NCBI Taxonomy" id="1274358"/>
    <lineage>
        <taxon>Bacteria</taxon>
        <taxon>Bacillati</taxon>
        <taxon>Bacillota</taxon>
        <taxon>Bacilli</taxon>
        <taxon>Bacillales</taxon>
        <taxon>Bacillaceae</taxon>
        <taxon>Oceanobacillus</taxon>
    </lineage>
</organism>
<evidence type="ECO:0000256" key="6">
    <source>
        <dbReference type="ARBA" id="ARBA00023136"/>
    </source>
</evidence>
<feature type="transmembrane region" description="Helical" evidence="7">
    <location>
        <begin position="237"/>
        <end position="257"/>
    </location>
</feature>
<feature type="transmembrane region" description="Helical" evidence="7">
    <location>
        <begin position="43"/>
        <end position="66"/>
    </location>
</feature>
<dbReference type="PROSITE" id="PS00211">
    <property type="entry name" value="ABC_TRANSPORTER_1"/>
    <property type="match status" value="1"/>
</dbReference>
<feature type="domain" description="ABC transmembrane type-1" evidence="9">
    <location>
        <begin position="16"/>
        <end position="300"/>
    </location>
</feature>
<dbReference type="PANTHER" id="PTHR24221">
    <property type="entry name" value="ATP-BINDING CASSETTE SUB-FAMILY B"/>
    <property type="match status" value="1"/>
</dbReference>
<dbReference type="InterPro" id="IPR027417">
    <property type="entry name" value="P-loop_NTPase"/>
</dbReference>
<dbReference type="Pfam" id="PF00005">
    <property type="entry name" value="ABC_tran"/>
    <property type="match status" value="1"/>
</dbReference>
<keyword evidence="5 7" id="KW-1133">Transmembrane helix</keyword>
<dbReference type="Gene3D" id="1.20.1560.10">
    <property type="entry name" value="ABC transporter type 1, transmembrane domain"/>
    <property type="match status" value="1"/>
</dbReference>
<evidence type="ECO:0000256" key="2">
    <source>
        <dbReference type="ARBA" id="ARBA00022692"/>
    </source>
</evidence>
<dbReference type="SMART" id="SM00382">
    <property type="entry name" value="AAA"/>
    <property type="match status" value="1"/>
</dbReference>
<dbReference type="InterPro" id="IPR036640">
    <property type="entry name" value="ABC1_TM_sf"/>
</dbReference>
<comment type="subcellular location">
    <subcellularLocation>
        <location evidence="1">Cell membrane</location>
        <topology evidence="1">Multi-pass membrane protein</topology>
    </subcellularLocation>
</comment>
<reference evidence="11" key="1">
    <citation type="journal article" date="2019" name="Int. J. Syst. Evol. Microbiol.">
        <title>The Global Catalogue of Microorganisms (GCM) 10K type strain sequencing project: providing services to taxonomists for standard genome sequencing and annotation.</title>
        <authorList>
            <consortium name="The Broad Institute Genomics Platform"/>
            <consortium name="The Broad Institute Genome Sequencing Center for Infectious Disease"/>
            <person name="Wu L."/>
            <person name="Ma J."/>
        </authorList>
    </citation>
    <scope>NUCLEOTIDE SEQUENCE [LARGE SCALE GENOMIC DNA]</scope>
    <source>
        <strain evidence="11">CGMCC 1.12376</strain>
    </source>
</reference>
<evidence type="ECO:0000256" key="4">
    <source>
        <dbReference type="ARBA" id="ARBA00022840"/>
    </source>
</evidence>
<comment type="caution">
    <text evidence="10">The sequence shown here is derived from an EMBL/GenBank/DDBJ whole genome shotgun (WGS) entry which is preliminary data.</text>
</comment>
<dbReference type="RefSeq" id="WP_379597378.1">
    <property type="nucleotide sequence ID" value="NZ_JBHUDE010000046.1"/>
</dbReference>
<evidence type="ECO:0000256" key="7">
    <source>
        <dbReference type="SAM" id="Phobius"/>
    </source>
</evidence>
<dbReference type="InterPro" id="IPR014216">
    <property type="entry name" value="ABC_transptr_CydD"/>
</dbReference>
<dbReference type="CDD" id="cd18584">
    <property type="entry name" value="ABC_6TM_AarD_CydD"/>
    <property type="match status" value="1"/>
</dbReference>
<dbReference type="PANTHER" id="PTHR24221:SF654">
    <property type="entry name" value="ATP-BINDING CASSETTE SUB-FAMILY B MEMBER 6"/>
    <property type="match status" value="1"/>
</dbReference>
<evidence type="ECO:0000256" key="5">
    <source>
        <dbReference type="ARBA" id="ARBA00022989"/>
    </source>
</evidence>
<dbReference type="SUPFAM" id="SSF52540">
    <property type="entry name" value="P-loop containing nucleoside triphosphate hydrolases"/>
    <property type="match status" value="1"/>
</dbReference>
<feature type="domain" description="ABC transporter" evidence="8">
    <location>
        <begin position="334"/>
        <end position="569"/>
    </location>
</feature>
<dbReference type="PROSITE" id="PS50893">
    <property type="entry name" value="ABC_TRANSPORTER_2"/>
    <property type="match status" value="1"/>
</dbReference>
<evidence type="ECO:0000259" key="9">
    <source>
        <dbReference type="PROSITE" id="PS50929"/>
    </source>
</evidence>
<dbReference type="InterPro" id="IPR039421">
    <property type="entry name" value="Type_1_exporter"/>
</dbReference>
<dbReference type="Gene3D" id="3.40.50.300">
    <property type="entry name" value="P-loop containing nucleotide triphosphate hydrolases"/>
    <property type="match status" value="1"/>
</dbReference>
<name>A0ABW4HQY5_9BACI</name>
<feature type="transmembrane region" description="Helical" evidence="7">
    <location>
        <begin position="131"/>
        <end position="151"/>
    </location>
</feature>
<dbReference type="PROSITE" id="PS50929">
    <property type="entry name" value="ABC_TM1F"/>
    <property type="match status" value="1"/>
</dbReference>
<dbReference type="SUPFAM" id="SSF90123">
    <property type="entry name" value="ABC transporter transmembrane region"/>
    <property type="match status" value="1"/>
</dbReference>
<keyword evidence="3" id="KW-0547">Nucleotide-binding</keyword>
<dbReference type="NCBIfam" id="TIGR02857">
    <property type="entry name" value="CydD"/>
    <property type="match status" value="1"/>
</dbReference>